<gene>
    <name evidence="4" type="ORF">HCA46_06715</name>
</gene>
<dbReference type="EMBL" id="JAARUV010000001">
    <property type="protein sequence ID" value="MBC1778532.1"/>
    <property type="molecule type" value="Genomic_DNA"/>
</dbReference>
<dbReference type="InterPro" id="IPR024535">
    <property type="entry name" value="RHGA/B-epi-like_pectate_lyase"/>
</dbReference>
<evidence type="ECO:0000313" key="4">
    <source>
        <dbReference type="EMBL" id="MBC1778532.1"/>
    </source>
</evidence>
<dbReference type="InterPro" id="IPR012334">
    <property type="entry name" value="Pectin_lyas_fold"/>
</dbReference>
<evidence type="ECO:0000259" key="2">
    <source>
        <dbReference type="Pfam" id="PF17936"/>
    </source>
</evidence>
<dbReference type="Pfam" id="PF12708">
    <property type="entry name" value="Pect-lyase_RHGA_epim"/>
    <property type="match status" value="1"/>
</dbReference>
<feature type="domain" description="Bacterial Ig" evidence="2">
    <location>
        <begin position="658"/>
        <end position="734"/>
    </location>
</feature>
<feature type="domain" description="Bacterial Ig" evidence="2">
    <location>
        <begin position="738"/>
        <end position="808"/>
    </location>
</feature>
<dbReference type="InterPro" id="IPR011050">
    <property type="entry name" value="Pectin_lyase_fold/virulence"/>
</dbReference>
<evidence type="ECO:0000259" key="1">
    <source>
        <dbReference type="Pfam" id="PF12708"/>
    </source>
</evidence>
<dbReference type="Pfam" id="PF20622">
    <property type="entry name" value="Big_15"/>
    <property type="match status" value="1"/>
</dbReference>
<reference evidence="4 5" key="1">
    <citation type="submission" date="2020-03" db="EMBL/GenBank/DDBJ databases">
        <title>Soil Listeria distribution.</title>
        <authorList>
            <person name="Liao J."/>
            <person name="Wiedmann M."/>
        </authorList>
    </citation>
    <scope>NUCLEOTIDE SEQUENCE [LARGE SCALE GENOMIC DNA]</scope>
    <source>
        <strain evidence="4 5">FSL L7-1017</strain>
    </source>
</reference>
<feature type="domain" description="Rhamnogalacturonase A/B/Epimerase-like pectate lyase" evidence="1">
    <location>
        <begin position="902"/>
        <end position="999"/>
    </location>
</feature>
<evidence type="ECO:0000259" key="3">
    <source>
        <dbReference type="Pfam" id="PF20622"/>
    </source>
</evidence>
<dbReference type="Proteomes" id="UP000547643">
    <property type="component" value="Unassembled WGS sequence"/>
</dbReference>
<feature type="domain" description="Bacterial Ig" evidence="2">
    <location>
        <begin position="822"/>
        <end position="878"/>
    </location>
</feature>
<dbReference type="Gene3D" id="2.60.40.10">
    <property type="entry name" value="Immunoglobulins"/>
    <property type="match status" value="3"/>
</dbReference>
<name>A0A7X0XPW8_9LIST</name>
<dbReference type="SUPFAM" id="SSF51126">
    <property type="entry name" value="Pectin lyase-like"/>
    <property type="match status" value="1"/>
</dbReference>
<dbReference type="InterPro" id="IPR041498">
    <property type="entry name" value="Big_6"/>
</dbReference>
<dbReference type="RefSeq" id="WP_185494704.1">
    <property type="nucleotide sequence ID" value="NZ_JAARUV010000001.1"/>
</dbReference>
<evidence type="ECO:0000313" key="5">
    <source>
        <dbReference type="Proteomes" id="UP000547643"/>
    </source>
</evidence>
<dbReference type="Gene3D" id="2.160.20.10">
    <property type="entry name" value="Single-stranded right-handed beta-helix, Pectin lyase-like"/>
    <property type="match status" value="2"/>
</dbReference>
<proteinExistence type="predicted"/>
<evidence type="ECO:0008006" key="6">
    <source>
        <dbReference type="Google" id="ProtNLM"/>
    </source>
</evidence>
<organism evidence="4 5">
    <name type="scientific">Listeria booriae</name>
    <dbReference type="NCBI Taxonomy" id="1552123"/>
    <lineage>
        <taxon>Bacteria</taxon>
        <taxon>Bacillati</taxon>
        <taxon>Bacillota</taxon>
        <taxon>Bacilli</taxon>
        <taxon>Bacillales</taxon>
        <taxon>Listeriaceae</taxon>
        <taxon>Listeria</taxon>
    </lineage>
</organism>
<dbReference type="Pfam" id="PF17936">
    <property type="entry name" value="Big_6"/>
    <property type="match status" value="5"/>
</dbReference>
<feature type="domain" description="Bacterial Ig" evidence="2">
    <location>
        <begin position="416"/>
        <end position="491"/>
    </location>
</feature>
<protein>
    <recommendedName>
        <fullName evidence="6">Pectate lyase superfamily protein domain-containing protein</fullName>
    </recommendedName>
</protein>
<sequence>MKKKSKVIQKGVIGLLVSGMIPFNDVEVKAASDGLKDGSTFSRTLSDMNRLTTNNTPLIRNIAANVSKGTEKLAINTHYIGATYIRGTAPDAVKVRLSIAGKLIRSVDVAKDHSFKIYANDIAELKTSGTILGITAQNKNGEFSEMVTSEVKELKAPTLNAYRAGQKYIAGTVAEGTSRISLYNKAGVLLRNGQIEADGTFRITANDLPALQVAGDSFTVKAITASGVISDATKGTIEAEVLAAAPTIKGYYLNDTYITGNVSERGVRVFLRVNGRALRGGTIASDGSYRIYANDIVELKRTGATFEVVTQDIDNRYSEVAKNSVQSMPTPKVDLYRAGQTYITGSIQNKATRVGVYDKAGRLLRNGQVYENGTFRIYVSGVPELQIVGDNLIIKTFNADGERNGEVSQTVSKAVDEPTILSVTHNSTEVSGTGLAGANVFIKAGNKEIGTGQVDSNGIYKIAIAKQAVGTKLLVHQERNGVISSAAEITVAKGLEAPEIDRLYIRNDSRISGTGAEGATVIVSVDNQEIGRGEVSQTGKYSVAIPKQEVGTTLSVVQSKDGDTSANKNTKVPVAMVSPTVITSNEVSIRGIARRGFATIRIYNEDNQQIATARAIGSGSFVVSLPKQLPGSKLTLVSIASSYSELESIDLSVIKGLEAPQVNQVTAFHTSVEGVGAPQKTISVKVAGTEIGRGTIGLNGKYKVTIPRQLAETELLVSQISGTDNSPSQHITVTKGIEAPTVSPVTNNNTEIVGKGTAGATISIKVDDKEIGTSTVKADGTYQVPVPKQSESTKLSIEQSKDGDISVPQIVTVITGLSINMMTINSTEINGTGVVGATITVEANNQVLGTGTVGDNGLYAIAIPKQEAGVKLRVSQSNGPVEVMETEVSSNTNQEVDDLDATSVADFGVNALDSDSMLDQSAKLQNIINKASAANKKVFIPAGNYIINSSVRMLTNTKLKGDLTQGTVLKNMSGSNVTFHATEYSEKKNIIINNLLLDGIGITARVATNISITNNIFYNPRLDFNLILYASNNAVIKSNIFMRDSKHVQPGLVNRAIYVGGFGTSTTYKHMLNTQIEGNVIGLKISEISGIKSVSTDETKSTLTKLQTLVEAKKIDVEEDEHNYITTGINSFSTLKDAKINKNFFYSNSDNVNKHGVGQDHAIYLRGSQNIDFVGNHVRGFHNGPAGGIKFKSGRNMLIMNNYFRNTGIIMYGNTEYGLGDTYTPVAELSNWLVANNTMDWKRWEDFYAIGMELNYATRTANTRNGVFIDNRYINYQNIPSNRRQKMKLAFADGVGFLPKDSYLAGNTRDDTVDGILQADNWPADYDYSKKSNFNEWSSILHPDMGTEYNEYIHTKIPMRDDLKVK</sequence>
<accession>A0A7X0XPW8</accession>
<comment type="caution">
    <text evidence="4">The sequence shown here is derived from an EMBL/GenBank/DDBJ whole genome shotgun (WGS) entry which is preliminary data.</text>
</comment>
<feature type="domain" description="Bacterial Ig" evidence="3">
    <location>
        <begin position="249"/>
        <end position="324"/>
    </location>
</feature>
<dbReference type="InterPro" id="IPR013783">
    <property type="entry name" value="Ig-like_fold"/>
</dbReference>
<feature type="domain" description="Bacterial Ig" evidence="2">
    <location>
        <begin position="507"/>
        <end position="572"/>
    </location>
</feature>
<dbReference type="InterPro" id="IPR046746">
    <property type="entry name" value="Big_15"/>
</dbReference>